<dbReference type="OrthoDB" id="1244699at2759"/>
<dbReference type="AlphaFoldDB" id="A0A2I4FWF7"/>
<proteinExistence type="predicted"/>
<evidence type="ECO:0000313" key="2">
    <source>
        <dbReference type="RefSeq" id="XP_018835981.1"/>
    </source>
</evidence>
<dbReference type="InterPro" id="IPR013103">
    <property type="entry name" value="RVT_2"/>
</dbReference>
<sequence>MDDTIPYPSRTCLTTTVHTSENPTSCAAALKHSEWQDALQQEFRVLLQNHAWSLVPPHPSTNILGCRWVYRTKLRADGSIERRKVRLVAKGYNQQSGVDFQETFSPVVKAPTIRLIVSIAVARGWPPRQIDNQNAFLHGTLHD</sequence>
<dbReference type="Pfam" id="PF07727">
    <property type="entry name" value="RVT_2"/>
    <property type="match status" value="1"/>
</dbReference>
<protein>
    <submittedName>
        <fullName evidence="2">Uncharacterized mitochondrial protein AtMg00820-like</fullName>
    </submittedName>
</protein>
<reference evidence="2" key="1">
    <citation type="submission" date="2025-08" db="UniProtKB">
        <authorList>
            <consortium name="RefSeq"/>
        </authorList>
    </citation>
    <scope>IDENTIFICATION</scope>
    <source>
        <tissue evidence="2">Leaves</tissue>
    </source>
</reference>
<dbReference type="Proteomes" id="UP000235220">
    <property type="component" value="Chromosome 5"/>
</dbReference>
<accession>A0A2I4FWF7</accession>
<dbReference type="RefSeq" id="XP_018835981.1">
    <property type="nucleotide sequence ID" value="XM_018980436.1"/>
</dbReference>
<dbReference type="STRING" id="51240.A0A2I4FWF7"/>
<keyword evidence="1" id="KW-1185">Reference proteome</keyword>
<dbReference type="GeneID" id="109002609"/>
<organism evidence="1 2">
    <name type="scientific">Juglans regia</name>
    <name type="common">English walnut</name>
    <dbReference type="NCBI Taxonomy" id="51240"/>
    <lineage>
        <taxon>Eukaryota</taxon>
        <taxon>Viridiplantae</taxon>
        <taxon>Streptophyta</taxon>
        <taxon>Embryophyta</taxon>
        <taxon>Tracheophyta</taxon>
        <taxon>Spermatophyta</taxon>
        <taxon>Magnoliopsida</taxon>
        <taxon>eudicotyledons</taxon>
        <taxon>Gunneridae</taxon>
        <taxon>Pentapetalae</taxon>
        <taxon>rosids</taxon>
        <taxon>fabids</taxon>
        <taxon>Fagales</taxon>
        <taxon>Juglandaceae</taxon>
        <taxon>Juglans</taxon>
    </lineage>
</organism>
<dbReference type="Gramene" id="Jr05_08490_p1">
    <property type="protein sequence ID" value="cds.Jr05_08490_p1"/>
    <property type="gene ID" value="Jr05_08490"/>
</dbReference>
<dbReference type="KEGG" id="jre:109002609"/>
<evidence type="ECO:0000313" key="1">
    <source>
        <dbReference type="Proteomes" id="UP000235220"/>
    </source>
</evidence>
<gene>
    <name evidence="2" type="primary">LOC109002609</name>
</gene>
<name>A0A2I4FWF7_JUGRE</name>